<dbReference type="PIRSF" id="PIRSF017082">
    <property type="entry name" value="YflP"/>
    <property type="match status" value="1"/>
</dbReference>
<dbReference type="Pfam" id="PF03401">
    <property type="entry name" value="TctC"/>
    <property type="match status" value="1"/>
</dbReference>
<evidence type="ECO:0000256" key="2">
    <source>
        <dbReference type="SAM" id="SignalP"/>
    </source>
</evidence>
<dbReference type="InterPro" id="IPR005064">
    <property type="entry name" value="BUG"/>
</dbReference>
<dbReference type="Gene3D" id="3.40.190.150">
    <property type="entry name" value="Bordetella uptake gene, domain 1"/>
    <property type="match status" value="1"/>
</dbReference>
<evidence type="ECO:0000256" key="1">
    <source>
        <dbReference type="ARBA" id="ARBA00006987"/>
    </source>
</evidence>
<reference evidence="3" key="1">
    <citation type="submission" date="2023-06" db="EMBL/GenBank/DDBJ databases">
        <authorList>
            <person name="Jiang Y."/>
            <person name="Liu Q."/>
        </authorList>
    </citation>
    <scope>NUCLEOTIDE SEQUENCE</scope>
    <source>
        <strain evidence="3">CGMCC 1.12089</strain>
    </source>
</reference>
<name>A0ABT7NGM9_9BURK</name>
<evidence type="ECO:0000313" key="4">
    <source>
        <dbReference type="Proteomes" id="UP001174908"/>
    </source>
</evidence>
<dbReference type="SUPFAM" id="SSF53850">
    <property type="entry name" value="Periplasmic binding protein-like II"/>
    <property type="match status" value="1"/>
</dbReference>
<keyword evidence="4" id="KW-1185">Reference proteome</keyword>
<dbReference type="Gene3D" id="3.40.190.10">
    <property type="entry name" value="Periplasmic binding protein-like II"/>
    <property type="match status" value="1"/>
</dbReference>
<dbReference type="RefSeq" id="WP_286662219.1">
    <property type="nucleotide sequence ID" value="NZ_JASZYV010000006.1"/>
</dbReference>
<protein>
    <submittedName>
        <fullName evidence="3">Tripartite tricarboxylate transporter substrate binding protein</fullName>
    </submittedName>
</protein>
<gene>
    <name evidence="3" type="ORF">QTH91_21575</name>
</gene>
<accession>A0ABT7NGM9</accession>
<keyword evidence="2" id="KW-0732">Signal</keyword>
<organism evidence="3 4">
    <name type="scientific">Variovorax dokdonensis</name>
    <dbReference type="NCBI Taxonomy" id="344883"/>
    <lineage>
        <taxon>Bacteria</taxon>
        <taxon>Pseudomonadati</taxon>
        <taxon>Pseudomonadota</taxon>
        <taxon>Betaproteobacteria</taxon>
        <taxon>Burkholderiales</taxon>
        <taxon>Comamonadaceae</taxon>
        <taxon>Variovorax</taxon>
    </lineage>
</organism>
<sequence length="324" mass="34183">MMKRIAVALCVLAVGASAVAQDTFPSKPITFVVPYPAGGGTDVVARALADEMGRRMGQTILVDNKPGAAGILGTMTVVKAPADGHTVLISLVQSALTNQFLFKKLPYDTRRDLAFVTEIATAPLVLAVNASNVPARDLGQLQAWAAKNKGKVNYGSWGPGSFPHLAGSLLSSRGELDMTHVAYKGEAPMTQDLVGGQISFVIGSPLTLKPFIDDGRVRPLAVTGHSRSSVLPQVPTFAESGDKDPAFQLLGWMGMLVPKSTPAPVVARLEKEAREAINSTALRARFQALGLLPLGSTAAEFQADFESALPVWEKLVKVSGAQLD</sequence>
<dbReference type="InterPro" id="IPR042100">
    <property type="entry name" value="Bug_dom1"/>
</dbReference>
<feature type="chain" id="PRO_5046783637" evidence="2">
    <location>
        <begin position="21"/>
        <end position="324"/>
    </location>
</feature>
<feature type="signal peptide" evidence="2">
    <location>
        <begin position="1"/>
        <end position="20"/>
    </location>
</feature>
<comment type="caution">
    <text evidence="3">The sequence shown here is derived from an EMBL/GenBank/DDBJ whole genome shotgun (WGS) entry which is preliminary data.</text>
</comment>
<evidence type="ECO:0000313" key="3">
    <source>
        <dbReference type="EMBL" id="MDM0047097.1"/>
    </source>
</evidence>
<dbReference type="CDD" id="cd07012">
    <property type="entry name" value="PBP2_Bug_TTT"/>
    <property type="match status" value="1"/>
</dbReference>
<dbReference type="PANTHER" id="PTHR42928:SF5">
    <property type="entry name" value="BLR1237 PROTEIN"/>
    <property type="match status" value="1"/>
</dbReference>
<dbReference type="EMBL" id="JASZYV010000006">
    <property type="protein sequence ID" value="MDM0047097.1"/>
    <property type="molecule type" value="Genomic_DNA"/>
</dbReference>
<comment type="similarity">
    <text evidence="1">Belongs to the UPF0065 (bug) family.</text>
</comment>
<dbReference type="PANTHER" id="PTHR42928">
    <property type="entry name" value="TRICARBOXYLATE-BINDING PROTEIN"/>
    <property type="match status" value="1"/>
</dbReference>
<dbReference type="Proteomes" id="UP001174908">
    <property type="component" value="Unassembled WGS sequence"/>
</dbReference>
<proteinExistence type="inferred from homology"/>